<accession>D7SZT9</accession>
<dbReference type="GO" id="GO:0006952">
    <property type="term" value="P:defense response"/>
    <property type="evidence" value="ECO:0007669"/>
    <property type="project" value="UniProtKB-KW"/>
</dbReference>
<dbReference type="EMBL" id="FN595497">
    <property type="protein sequence ID" value="CBI23768.3"/>
    <property type="molecule type" value="Genomic_DNA"/>
</dbReference>
<evidence type="ECO:0000313" key="3">
    <source>
        <dbReference type="Proteomes" id="UP000009183"/>
    </source>
</evidence>
<dbReference type="PANTHER" id="PTHR36766">
    <property type="entry name" value="PLANT BROAD-SPECTRUM MILDEW RESISTANCE PROTEIN RPW8"/>
    <property type="match status" value="1"/>
</dbReference>
<dbReference type="InParanoid" id="D7SZT9"/>
<dbReference type="PANTHER" id="PTHR36766:SF40">
    <property type="entry name" value="DISEASE RESISTANCE PROTEIN RGA3"/>
    <property type="match status" value="1"/>
</dbReference>
<dbReference type="OMA" id="YLYILFC"/>
<proteinExistence type="predicted"/>
<dbReference type="Gene3D" id="3.80.10.10">
    <property type="entry name" value="Ribonuclease Inhibitor"/>
    <property type="match status" value="2"/>
</dbReference>
<dbReference type="InterPro" id="IPR032675">
    <property type="entry name" value="LRR_dom_sf"/>
</dbReference>
<dbReference type="PaxDb" id="29760-VIT_12s0034g02270.t01"/>
<dbReference type="ExpressionAtlas" id="D7SZT9">
    <property type="expression patterns" value="baseline"/>
</dbReference>
<dbReference type="AlphaFoldDB" id="D7SZT9"/>
<evidence type="ECO:0000313" key="2">
    <source>
        <dbReference type="EMBL" id="CBI23768.3"/>
    </source>
</evidence>
<evidence type="ECO:0000256" key="1">
    <source>
        <dbReference type="ARBA" id="ARBA00022821"/>
    </source>
</evidence>
<reference evidence="3" key="1">
    <citation type="journal article" date="2007" name="Nature">
        <title>The grapevine genome sequence suggests ancestral hexaploidization in major angiosperm phyla.</title>
        <authorList>
            <consortium name="The French-Italian Public Consortium for Grapevine Genome Characterization."/>
            <person name="Jaillon O."/>
            <person name="Aury J.-M."/>
            <person name="Noel B."/>
            <person name="Policriti A."/>
            <person name="Clepet C."/>
            <person name="Casagrande A."/>
            <person name="Choisne N."/>
            <person name="Aubourg S."/>
            <person name="Vitulo N."/>
            <person name="Jubin C."/>
            <person name="Vezzi A."/>
            <person name="Legeai F."/>
            <person name="Hugueney P."/>
            <person name="Dasilva C."/>
            <person name="Horner D."/>
            <person name="Mica E."/>
            <person name="Jublot D."/>
            <person name="Poulain J."/>
            <person name="Bruyere C."/>
            <person name="Billault A."/>
            <person name="Segurens B."/>
            <person name="Gouyvenoux M."/>
            <person name="Ugarte E."/>
            <person name="Cattonaro F."/>
            <person name="Anthouard V."/>
            <person name="Vico V."/>
            <person name="Del Fabbro C."/>
            <person name="Alaux M."/>
            <person name="Di Gaspero G."/>
            <person name="Dumas V."/>
            <person name="Felice N."/>
            <person name="Paillard S."/>
            <person name="Juman I."/>
            <person name="Moroldo M."/>
            <person name="Scalabrin S."/>
            <person name="Canaguier A."/>
            <person name="Le Clainche I."/>
            <person name="Malacrida G."/>
            <person name="Durand E."/>
            <person name="Pesole G."/>
            <person name="Laucou V."/>
            <person name="Chatelet P."/>
            <person name="Merdinoglu D."/>
            <person name="Delledonne M."/>
            <person name="Pezzotti M."/>
            <person name="Lecharny A."/>
            <person name="Scarpelli C."/>
            <person name="Artiguenave F."/>
            <person name="Pe M.E."/>
            <person name="Valle G."/>
            <person name="Morgante M."/>
            <person name="Caboche M."/>
            <person name="Adam-Blondon A.-F."/>
            <person name="Weissenbach J."/>
            <person name="Quetier F."/>
            <person name="Wincker P."/>
        </authorList>
    </citation>
    <scope>NUCLEOTIDE SEQUENCE [LARGE SCALE GENOMIC DNA]</scope>
    <source>
        <strain evidence="3">cv. Pinot noir / PN40024</strain>
    </source>
</reference>
<name>D7SZT9_VITVI</name>
<keyword evidence="1" id="KW-0611">Plant defense</keyword>
<protein>
    <submittedName>
        <fullName evidence="2">Uncharacterized protein</fullName>
    </submittedName>
</protein>
<dbReference type="HOGENOM" id="CLU_113513_0_0_1"/>
<sequence>MFTIKGGCQDMESFPDECLLPSTITTLRIKRLPNLRSLDSKGLQQLTSLSDLDIGKCPEFQSFGEEGLQHLTSLKSLSISGCHELESLTEAGLQRLISLENLQISDCPKLQYLTKERLPNSLSHLSVDKCSLLERCCQFGKGQDWQHIAHIPHIIINDELY</sequence>
<organism evidence="2 3">
    <name type="scientific">Vitis vinifera</name>
    <name type="common">Grape</name>
    <dbReference type="NCBI Taxonomy" id="29760"/>
    <lineage>
        <taxon>Eukaryota</taxon>
        <taxon>Viridiplantae</taxon>
        <taxon>Streptophyta</taxon>
        <taxon>Embryophyta</taxon>
        <taxon>Tracheophyta</taxon>
        <taxon>Spermatophyta</taxon>
        <taxon>Magnoliopsida</taxon>
        <taxon>eudicotyledons</taxon>
        <taxon>Gunneridae</taxon>
        <taxon>Pentapetalae</taxon>
        <taxon>rosids</taxon>
        <taxon>Vitales</taxon>
        <taxon>Vitaceae</taxon>
        <taxon>Viteae</taxon>
        <taxon>Vitis</taxon>
    </lineage>
</organism>
<dbReference type="eggNOG" id="KOG4658">
    <property type="taxonomic scope" value="Eukaryota"/>
</dbReference>
<gene>
    <name evidence="2" type="ordered locus">VIT_12s0034g02270</name>
</gene>
<dbReference type="SUPFAM" id="SSF52058">
    <property type="entry name" value="L domain-like"/>
    <property type="match status" value="1"/>
</dbReference>
<dbReference type="Proteomes" id="UP000009183">
    <property type="component" value="Chromosome 12"/>
</dbReference>
<keyword evidence="3" id="KW-1185">Reference proteome</keyword>